<dbReference type="AlphaFoldDB" id="A0A6J4VB39"/>
<dbReference type="EMBL" id="CADCWJ010000554">
    <property type="protein sequence ID" value="CAA9572163.1"/>
    <property type="molecule type" value="Genomic_DNA"/>
</dbReference>
<name>A0A6J4VB39_9BACT</name>
<evidence type="ECO:0000256" key="1">
    <source>
        <dbReference type="SAM" id="MobiDB-lite"/>
    </source>
</evidence>
<accession>A0A6J4VB39</accession>
<protein>
    <submittedName>
        <fullName evidence="2">Uncharacterized protein</fullName>
    </submittedName>
</protein>
<gene>
    <name evidence="2" type="ORF">AVDCRST_MAG87-2528</name>
</gene>
<feature type="compositionally biased region" description="Low complexity" evidence="1">
    <location>
        <begin position="54"/>
        <end position="64"/>
    </location>
</feature>
<proteinExistence type="predicted"/>
<sequence>MRGSCRADASIGASSSVNRWAAGRCDRTSGGGEQRQTIDEEGHLPFDVLGPFVGTGPTPCPRTGRTPHRRPSPPAPRLRSLGAPDTVTILRGIDPWRLRER</sequence>
<evidence type="ECO:0000313" key="2">
    <source>
        <dbReference type="EMBL" id="CAA9572163.1"/>
    </source>
</evidence>
<organism evidence="2">
    <name type="scientific">uncultured Thermomicrobiales bacterium</name>
    <dbReference type="NCBI Taxonomy" id="1645740"/>
    <lineage>
        <taxon>Bacteria</taxon>
        <taxon>Pseudomonadati</taxon>
        <taxon>Thermomicrobiota</taxon>
        <taxon>Thermomicrobia</taxon>
        <taxon>Thermomicrobiales</taxon>
        <taxon>environmental samples</taxon>
    </lineage>
</organism>
<reference evidence="2" key="1">
    <citation type="submission" date="2020-02" db="EMBL/GenBank/DDBJ databases">
        <authorList>
            <person name="Meier V. D."/>
        </authorList>
    </citation>
    <scope>NUCLEOTIDE SEQUENCE</scope>
    <source>
        <strain evidence="2">AVDCRST_MAG87</strain>
    </source>
</reference>
<feature type="region of interest" description="Disordered" evidence="1">
    <location>
        <begin position="48"/>
        <end position="81"/>
    </location>
</feature>